<dbReference type="GO" id="GO:0008757">
    <property type="term" value="F:S-adenosylmethionine-dependent methyltransferase activity"/>
    <property type="evidence" value="ECO:0007669"/>
    <property type="project" value="TreeGrafter"/>
</dbReference>
<gene>
    <name evidence="4" type="ORF">H9816_08300</name>
</gene>
<dbReference type="PANTHER" id="PTHR10509:SF14">
    <property type="entry name" value="CAFFEOYL-COA O-METHYLTRANSFERASE 3-RELATED"/>
    <property type="match status" value="1"/>
</dbReference>
<dbReference type="InterPro" id="IPR029063">
    <property type="entry name" value="SAM-dependent_MTases_sf"/>
</dbReference>
<dbReference type="GO" id="GO:0032259">
    <property type="term" value="P:methylation"/>
    <property type="evidence" value="ECO:0007669"/>
    <property type="project" value="UniProtKB-KW"/>
</dbReference>
<dbReference type="EC" id="2.1.1.-" evidence="4"/>
<evidence type="ECO:0000313" key="5">
    <source>
        <dbReference type="Proteomes" id="UP000824014"/>
    </source>
</evidence>
<reference evidence="4" key="2">
    <citation type="submission" date="2021-04" db="EMBL/GenBank/DDBJ databases">
        <authorList>
            <person name="Gilroy R."/>
        </authorList>
    </citation>
    <scope>NUCLEOTIDE SEQUENCE</scope>
    <source>
        <strain evidence="4">ChiHjej11B10-19426</strain>
    </source>
</reference>
<dbReference type="Proteomes" id="UP000824014">
    <property type="component" value="Unassembled WGS sequence"/>
</dbReference>
<organism evidence="4 5">
    <name type="scientific">Candidatus Tidjanibacter faecipullorum</name>
    <dbReference type="NCBI Taxonomy" id="2838766"/>
    <lineage>
        <taxon>Bacteria</taxon>
        <taxon>Pseudomonadati</taxon>
        <taxon>Bacteroidota</taxon>
        <taxon>Bacteroidia</taxon>
        <taxon>Bacteroidales</taxon>
        <taxon>Rikenellaceae</taxon>
        <taxon>Tidjanibacter</taxon>
    </lineage>
</organism>
<dbReference type="PANTHER" id="PTHR10509">
    <property type="entry name" value="O-METHYLTRANSFERASE-RELATED"/>
    <property type="match status" value="1"/>
</dbReference>
<dbReference type="Gene3D" id="3.40.50.150">
    <property type="entry name" value="Vaccinia Virus protein VP39"/>
    <property type="match status" value="1"/>
</dbReference>
<evidence type="ECO:0000256" key="1">
    <source>
        <dbReference type="ARBA" id="ARBA00022603"/>
    </source>
</evidence>
<keyword evidence="2 4" id="KW-0808">Transferase</keyword>
<dbReference type="InterPro" id="IPR002935">
    <property type="entry name" value="SAM_O-MeTrfase"/>
</dbReference>
<dbReference type="Pfam" id="PF01596">
    <property type="entry name" value="Methyltransf_3"/>
    <property type="match status" value="1"/>
</dbReference>
<protein>
    <submittedName>
        <fullName evidence="4">Class I SAM-dependent methyltransferase</fullName>
        <ecNumber evidence="4">2.1.1.-</ecNumber>
    </submittedName>
</protein>
<evidence type="ECO:0000313" key="4">
    <source>
        <dbReference type="EMBL" id="HIZ15887.1"/>
    </source>
</evidence>
<sequence>MDPLERYVRAMTTAEEPLMAELERATHQRTVHPQMLSGQVQGRFLEMMVRMLRPRRILEIGTFTGYSALSMAAGLEAEGVIDTIEADDEQEEFIRSFFDRSPYGDRIRLHIGSALQVAPTLPHTYDLVFIDGDKREYPAYYAMLMGDGVQGRPLVHSGSFLLADNILWYGKVADPEHHTDPHTKAILAFNRMVHDDPRTENVILPLRDGLNLIRVL</sequence>
<comment type="caution">
    <text evidence="4">The sequence shown here is derived from an EMBL/GenBank/DDBJ whole genome shotgun (WGS) entry which is preliminary data.</text>
</comment>
<proteinExistence type="predicted"/>
<evidence type="ECO:0000256" key="3">
    <source>
        <dbReference type="ARBA" id="ARBA00022691"/>
    </source>
</evidence>
<dbReference type="PROSITE" id="PS51682">
    <property type="entry name" value="SAM_OMT_I"/>
    <property type="match status" value="1"/>
</dbReference>
<name>A0A9D2IMQ5_9BACT</name>
<keyword evidence="3" id="KW-0949">S-adenosyl-L-methionine</keyword>
<dbReference type="CDD" id="cd02440">
    <property type="entry name" value="AdoMet_MTases"/>
    <property type="match status" value="1"/>
</dbReference>
<dbReference type="InterPro" id="IPR050362">
    <property type="entry name" value="Cation-dep_OMT"/>
</dbReference>
<dbReference type="SUPFAM" id="SSF53335">
    <property type="entry name" value="S-adenosyl-L-methionine-dependent methyltransferases"/>
    <property type="match status" value="1"/>
</dbReference>
<dbReference type="AlphaFoldDB" id="A0A9D2IMQ5"/>
<accession>A0A9D2IMQ5</accession>
<evidence type="ECO:0000256" key="2">
    <source>
        <dbReference type="ARBA" id="ARBA00022679"/>
    </source>
</evidence>
<dbReference type="GO" id="GO:0008171">
    <property type="term" value="F:O-methyltransferase activity"/>
    <property type="evidence" value="ECO:0007669"/>
    <property type="project" value="InterPro"/>
</dbReference>
<dbReference type="EMBL" id="DXCC01000031">
    <property type="protein sequence ID" value="HIZ15887.1"/>
    <property type="molecule type" value="Genomic_DNA"/>
</dbReference>
<reference evidence="4" key="1">
    <citation type="journal article" date="2021" name="PeerJ">
        <title>Extensive microbial diversity within the chicken gut microbiome revealed by metagenomics and culture.</title>
        <authorList>
            <person name="Gilroy R."/>
            <person name="Ravi A."/>
            <person name="Getino M."/>
            <person name="Pursley I."/>
            <person name="Horton D.L."/>
            <person name="Alikhan N.F."/>
            <person name="Baker D."/>
            <person name="Gharbi K."/>
            <person name="Hall N."/>
            <person name="Watson M."/>
            <person name="Adriaenssens E.M."/>
            <person name="Foster-Nyarko E."/>
            <person name="Jarju S."/>
            <person name="Secka A."/>
            <person name="Antonio M."/>
            <person name="Oren A."/>
            <person name="Chaudhuri R.R."/>
            <person name="La Ragione R."/>
            <person name="Hildebrand F."/>
            <person name="Pallen M.J."/>
        </authorList>
    </citation>
    <scope>NUCLEOTIDE SEQUENCE</scope>
    <source>
        <strain evidence="4">ChiHjej11B10-19426</strain>
    </source>
</reference>
<keyword evidence="1 4" id="KW-0489">Methyltransferase</keyword>